<feature type="compositionally biased region" description="Basic and acidic residues" evidence="6">
    <location>
        <begin position="531"/>
        <end position="548"/>
    </location>
</feature>
<keyword evidence="3" id="KW-0597">Phosphoprotein</keyword>
<feature type="region of interest" description="Disordered" evidence="6">
    <location>
        <begin position="601"/>
        <end position="627"/>
    </location>
</feature>
<feature type="compositionally biased region" description="Gly residues" evidence="6">
    <location>
        <begin position="639"/>
        <end position="652"/>
    </location>
</feature>
<evidence type="ECO:0000256" key="4">
    <source>
        <dbReference type="ARBA" id="ARBA00023242"/>
    </source>
</evidence>
<feature type="region of interest" description="Disordered" evidence="6">
    <location>
        <begin position="424"/>
        <end position="551"/>
    </location>
</feature>
<dbReference type="Pfam" id="PF04000">
    <property type="entry name" value="Sas10_Utp3"/>
    <property type="match status" value="1"/>
</dbReference>
<dbReference type="Proteomes" id="UP000250266">
    <property type="component" value="Unassembled WGS sequence"/>
</dbReference>
<accession>A0A8E2JKM4</accession>
<evidence type="ECO:0000256" key="3">
    <source>
        <dbReference type="ARBA" id="ARBA00022553"/>
    </source>
</evidence>
<dbReference type="OrthoDB" id="1924577at2759"/>
<gene>
    <name evidence="8" type="ORF">K432DRAFT_421365</name>
</gene>
<protein>
    <recommendedName>
        <fullName evidence="7">Sas10 C-terminal domain-containing protein</fullName>
    </recommendedName>
</protein>
<feature type="compositionally biased region" description="Basic and acidic residues" evidence="6">
    <location>
        <begin position="492"/>
        <end position="512"/>
    </location>
</feature>
<dbReference type="AlphaFoldDB" id="A0A8E2JKM4"/>
<comment type="subcellular location">
    <subcellularLocation>
        <location evidence="1">Nucleus</location>
    </subcellularLocation>
</comment>
<keyword evidence="9" id="KW-1185">Reference proteome</keyword>
<evidence type="ECO:0000259" key="7">
    <source>
        <dbReference type="Pfam" id="PF09368"/>
    </source>
</evidence>
<proteinExistence type="inferred from homology"/>
<dbReference type="GO" id="GO:0032040">
    <property type="term" value="C:small-subunit processome"/>
    <property type="evidence" value="ECO:0007669"/>
    <property type="project" value="TreeGrafter"/>
</dbReference>
<keyword evidence="5" id="KW-0175">Coiled coil</keyword>
<feature type="compositionally biased region" description="Acidic residues" evidence="6">
    <location>
        <begin position="441"/>
        <end position="450"/>
    </location>
</feature>
<evidence type="ECO:0000256" key="5">
    <source>
        <dbReference type="SAM" id="Coils"/>
    </source>
</evidence>
<name>A0A8E2JKM4_9PEZI</name>
<dbReference type="PANTHER" id="PTHR13237">
    <property type="entry name" value="SOMETHING ABOUT SILENCING PROTEIN 10-RELATED"/>
    <property type="match status" value="1"/>
</dbReference>
<evidence type="ECO:0000313" key="9">
    <source>
        <dbReference type="Proteomes" id="UP000250266"/>
    </source>
</evidence>
<keyword evidence="4" id="KW-0539">Nucleus</keyword>
<feature type="compositionally biased region" description="Basic residues" evidence="6">
    <location>
        <begin position="607"/>
        <end position="623"/>
    </location>
</feature>
<feature type="compositionally biased region" description="Acidic residues" evidence="6">
    <location>
        <begin position="84"/>
        <end position="104"/>
    </location>
</feature>
<organism evidence="8 9">
    <name type="scientific">Lepidopterella palustris CBS 459.81</name>
    <dbReference type="NCBI Taxonomy" id="1314670"/>
    <lineage>
        <taxon>Eukaryota</taxon>
        <taxon>Fungi</taxon>
        <taxon>Dikarya</taxon>
        <taxon>Ascomycota</taxon>
        <taxon>Pezizomycotina</taxon>
        <taxon>Dothideomycetes</taxon>
        <taxon>Pleosporomycetidae</taxon>
        <taxon>Mytilinidiales</taxon>
        <taxon>Argynnaceae</taxon>
        <taxon>Lepidopterella</taxon>
    </lineage>
</organism>
<dbReference type="GO" id="GO:0000462">
    <property type="term" value="P:maturation of SSU-rRNA from tricistronic rRNA transcript (SSU-rRNA, 5.8S rRNA, LSU-rRNA)"/>
    <property type="evidence" value="ECO:0007669"/>
    <property type="project" value="TreeGrafter"/>
</dbReference>
<feature type="compositionally biased region" description="Basic and acidic residues" evidence="6">
    <location>
        <begin position="41"/>
        <end position="67"/>
    </location>
</feature>
<comment type="similarity">
    <text evidence="2">Belongs to the SAS10 family.</text>
</comment>
<evidence type="ECO:0000256" key="2">
    <source>
        <dbReference type="ARBA" id="ARBA00010979"/>
    </source>
</evidence>
<feature type="coiled-coil region" evidence="5">
    <location>
        <begin position="381"/>
        <end position="423"/>
    </location>
</feature>
<dbReference type="PANTHER" id="PTHR13237:SF8">
    <property type="entry name" value="SOMETHING ABOUT SILENCING PROTEIN 10"/>
    <property type="match status" value="1"/>
</dbReference>
<evidence type="ECO:0000256" key="6">
    <source>
        <dbReference type="SAM" id="MobiDB-lite"/>
    </source>
</evidence>
<feature type="region of interest" description="Disordered" evidence="6">
    <location>
        <begin position="634"/>
        <end position="653"/>
    </location>
</feature>
<feature type="compositionally biased region" description="Acidic residues" evidence="6">
    <location>
        <begin position="68"/>
        <end position="77"/>
    </location>
</feature>
<evidence type="ECO:0000256" key="1">
    <source>
        <dbReference type="ARBA" id="ARBA00004123"/>
    </source>
</evidence>
<feature type="domain" description="Sas10 C-terminal" evidence="7">
    <location>
        <begin position="591"/>
        <end position="665"/>
    </location>
</feature>
<evidence type="ECO:0000313" key="8">
    <source>
        <dbReference type="EMBL" id="OCK85908.1"/>
    </source>
</evidence>
<feature type="compositionally biased region" description="Acidic residues" evidence="6">
    <location>
        <begin position="114"/>
        <end position="123"/>
    </location>
</feature>
<reference evidence="8 9" key="1">
    <citation type="journal article" date="2016" name="Nat. Commun.">
        <title>Ectomycorrhizal ecology is imprinted in the genome of the dominant symbiotic fungus Cenococcum geophilum.</title>
        <authorList>
            <consortium name="DOE Joint Genome Institute"/>
            <person name="Peter M."/>
            <person name="Kohler A."/>
            <person name="Ohm R.A."/>
            <person name="Kuo A."/>
            <person name="Krutzmann J."/>
            <person name="Morin E."/>
            <person name="Arend M."/>
            <person name="Barry K.W."/>
            <person name="Binder M."/>
            <person name="Choi C."/>
            <person name="Clum A."/>
            <person name="Copeland A."/>
            <person name="Grisel N."/>
            <person name="Haridas S."/>
            <person name="Kipfer T."/>
            <person name="LaButti K."/>
            <person name="Lindquist E."/>
            <person name="Lipzen A."/>
            <person name="Maire R."/>
            <person name="Meier B."/>
            <person name="Mihaltcheva S."/>
            <person name="Molinier V."/>
            <person name="Murat C."/>
            <person name="Poggeler S."/>
            <person name="Quandt C.A."/>
            <person name="Sperisen C."/>
            <person name="Tritt A."/>
            <person name="Tisserant E."/>
            <person name="Crous P.W."/>
            <person name="Henrissat B."/>
            <person name="Nehls U."/>
            <person name="Egli S."/>
            <person name="Spatafora J.W."/>
            <person name="Grigoriev I.V."/>
            <person name="Martin F.M."/>
        </authorList>
    </citation>
    <scope>NUCLEOTIDE SEQUENCE [LARGE SCALE GENOMIC DNA]</scope>
    <source>
        <strain evidence="8 9">CBS 459.81</strain>
    </source>
</reference>
<dbReference type="InterPro" id="IPR007146">
    <property type="entry name" value="Sas10/Utp3/C1D"/>
</dbReference>
<sequence>MAKKRKAGGKPYGQSKGADVKEESSKLNIRSYEDIADSEDEFHINRDKVLLEEGPEAKRQRKWREQDEFLEPSDEEVLAYNSPSEDDEEIDEEHDEAIEEDSSDDPGFGRKREDEDEDEEFDDWGPSKKDYYNADAIETEQDALDEEAEARRIQQKHLQSMTEADFGFDETEWLRQDVENEVNGSDEAGDVVTEVLPQLQITDQTGVEERLRLLKTRYPEFDHLAKDFLDLQPLHNELLLAASAAEKVLQLRTENDKSYDSSKVVRTPMVVVKYQALAAYLAAIAMYFALQTSTSDSKGTTVIGKAPAELRDHPVMESILQCRQLWSKVKDLRIADPIVDVVNASDLDVIREESGAVDKTLWGITANKEASGEQRARKQKKTKAQRAAEAAQAEAEARRAEKIRKTEEELAALASLTNKAARQKIAKPKQIVKSAGRTNAEDSDLGEETELTSHELAEKAKRKKSLRFYTSQIVQKANKRGAAGREGGGDVDIPHRERLRDRQVRLQAEAEKRGKKKAGPGDDLGGESDEEDRKEAREIRGDDGSKDDEYYDLVSARSKKRKLEKEALVQNHAEAAREGGRVVETEQAGADGKRKITYLIEKNKGLTPHRKRLSRNPRVKKKVKYQDKLKKLRSQKAVYGGGEQRGGYGGEKTGIKAGLVKSVKL</sequence>
<dbReference type="EMBL" id="KV744811">
    <property type="protein sequence ID" value="OCK85908.1"/>
    <property type="molecule type" value="Genomic_DNA"/>
</dbReference>
<dbReference type="InterPro" id="IPR018972">
    <property type="entry name" value="Sas10_C_dom"/>
</dbReference>
<feature type="region of interest" description="Disordered" evidence="6">
    <location>
        <begin position="1"/>
        <end position="132"/>
    </location>
</feature>
<dbReference type="Pfam" id="PF09368">
    <property type="entry name" value="Sas10"/>
    <property type="match status" value="1"/>
</dbReference>